<proteinExistence type="predicted"/>
<organism evidence="1 2">
    <name type="scientific">Fusarium heterosporum</name>
    <dbReference type="NCBI Taxonomy" id="42747"/>
    <lineage>
        <taxon>Eukaryota</taxon>
        <taxon>Fungi</taxon>
        <taxon>Dikarya</taxon>
        <taxon>Ascomycota</taxon>
        <taxon>Pezizomycotina</taxon>
        <taxon>Sordariomycetes</taxon>
        <taxon>Hypocreomycetidae</taxon>
        <taxon>Hypocreales</taxon>
        <taxon>Nectriaceae</taxon>
        <taxon>Fusarium</taxon>
        <taxon>Fusarium heterosporum species complex</taxon>
    </lineage>
</organism>
<name>A0A8H5WD75_FUSHE</name>
<accession>A0A8H5WD75</accession>
<keyword evidence="2" id="KW-1185">Reference proteome</keyword>
<gene>
    <name evidence="1" type="ORF">FHETE_10000</name>
</gene>
<protein>
    <submittedName>
        <fullName evidence="1">Uncharacterized protein</fullName>
    </submittedName>
</protein>
<sequence length="544" mass="63825">MENTNYLLSLPYEMRDAIWTFCSTTGDANGLLGCCRQTKDEFTPHCVFPDDIYELDTLKILVDSTYDDGIWLRFDYSWEKDGYTHRAVHAVRDMDDAVAQRLLKISRFKEAVVHLHAPRRGHFVGALFMMLAKVDDGYYMIETMSRDVDPEQSDMGHVKLKFTTESRQPHQSAKEAKNFWECRSPKVLQEAIRKYWHRCGQMPCFYEYFLINVPYFFPHPPVIEYVTWPRRHVHRKEPLGADMMKRLILIHWAAIAREQMLDFLASRPEFQRKIAEVCAKKMTRVRFHERDRDESKHWKPATSRHHWQHLRFDTVSLRVRFQFWLDNIPGPAGGCMDMLRLHRFKTMGTSNANFFAREASERRSLISAATNINARLRMLFNPLVTDDSLRMRESCPHLRAVTWATFSADSSDVHSLRDVWLKHYPNGIRYNWSRHNLVQWRLQWRTRSSRGFPGEISVNGPRNTVQLHVSWECSSCCRDAHKSASELTDASEETCGCPVLVRRKAMDYVQRIVRKGCGYKPWGYADLTSFYHSWSGLGLSEGYL</sequence>
<reference evidence="1 2" key="1">
    <citation type="submission" date="2020-05" db="EMBL/GenBank/DDBJ databases">
        <title>Identification and distribution of gene clusters putatively required for synthesis of sphingolipid metabolism inhibitors in phylogenetically diverse species of the filamentous fungus Fusarium.</title>
        <authorList>
            <person name="Kim H.-S."/>
            <person name="Busman M."/>
            <person name="Brown D.W."/>
            <person name="Divon H."/>
            <person name="Uhlig S."/>
            <person name="Proctor R.H."/>
        </authorList>
    </citation>
    <scope>NUCLEOTIDE SEQUENCE [LARGE SCALE GENOMIC DNA]</scope>
    <source>
        <strain evidence="1 2">NRRL 20693</strain>
    </source>
</reference>
<evidence type="ECO:0000313" key="2">
    <source>
        <dbReference type="Proteomes" id="UP000567885"/>
    </source>
</evidence>
<dbReference type="AlphaFoldDB" id="A0A8H5WD75"/>
<comment type="caution">
    <text evidence="1">The sequence shown here is derived from an EMBL/GenBank/DDBJ whole genome shotgun (WGS) entry which is preliminary data.</text>
</comment>
<dbReference type="OrthoDB" id="5102964at2759"/>
<dbReference type="Proteomes" id="UP000567885">
    <property type="component" value="Unassembled WGS sequence"/>
</dbReference>
<dbReference type="EMBL" id="JAAGWQ010000251">
    <property type="protein sequence ID" value="KAF5658172.1"/>
    <property type="molecule type" value="Genomic_DNA"/>
</dbReference>
<evidence type="ECO:0000313" key="1">
    <source>
        <dbReference type="EMBL" id="KAF5658172.1"/>
    </source>
</evidence>